<gene>
    <name evidence="1" type="ORF">PN457_16285</name>
</gene>
<dbReference type="RefSeq" id="WP_271734554.1">
    <property type="nucleotide sequence ID" value="NZ_JANQDP010000193.1"/>
</dbReference>
<name>A0ABT5AV70_9CYAN</name>
<sequence length="153" mass="17626">MRKPIVYTLFLLGLLSVIAFAYICNYLSEQKPIVRCQQWVFQEEGDHKYYAHPDTLVVQPWRGRHHVYAIFLVPAGYEHDGLFTLTIPGSSTHCGRSQKIGKVVSGVDDTNDYNRVRGFLNTRIAVQFILQGKFSQLREPKNWSLGYFQSKEA</sequence>
<dbReference type="EMBL" id="JAQMUH010000185">
    <property type="protein sequence ID" value="MDB9541199.1"/>
    <property type="molecule type" value="Genomic_DNA"/>
</dbReference>
<evidence type="ECO:0000313" key="1">
    <source>
        <dbReference type="EMBL" id="MDB9541199.1"/>
    </source>
</evidence>
<organism evidence="1 2">
    <name type="scientific">Anabaenopsis arnoldii</name>
    <dbReference type="NCBI Taxonomy" id="2152938"/>
    <lineage>
        <taxon>Bacteria</taxon>
        <taxon>Bacillati</taxon>
        <taxon>Cyanobacteriota</taxon>
        <taxon>Cyanophyceae</taxon>
        <taxon>Nostocales</taxon>
        <taxon>Nodulariaceae</taxon>
        <taxon>Anabaenopsis</taxon>
    </lineage>
</organism>
<keyword evidence="2" id="KW-1185">Reference proteome</keyword>
<evidence type="ECO:0000313" key="2">
    <source>
        <dbReference type="Proteomes" id="UP001212499"/>
    </source>
</evidence>
<reference evidence="1 2" key="1">
    <citation type="submission" date="2023-01" db="EMBL/GenBank/DDBJ databases">
        <title>Genomes from the Australian National Cyanobacteria Reference Collection.</title>
        <authorList>
            <person name="Willis A."/>
            <person name="Lee E.M.F."/>
        </authorList>
    </citation>
    <scope>NUCLEOTIDE SEQUENCE [LARGE SCALE GENOMIC DNA]</scope>
    <source>
        <strain evidence="1 2">CS-1033</strain>
    </source>
</reference>
<accession>A0ABT5AV70</accession>
<comment type="caution">
    <text evidence="1">The sequence shown here is derived from an EMBL/GenBank/DDBJ whole genome shotgun (WGS) entry which is preliminary data.</text>
</comment>
<protein>
    <submittedName>
        <fullName evidence="1">Uncharacterized protein</fullName>
    </submittedName>
</protein>
<proteinExistence type="predicted"/>
<dbReference type="Proteomes" id="UP001212499">
    <property type="component" value="Unassembled WGS sequence"/>
</dbReference>